<dbReference type="AlphaFoldDB" id="A0A1I0FPZ7"/>
<evidence type="ECO:0000313" key="1">
    <source>
        <dbReference type="EMBL" id="SET60447.1"/>
    </source>
</evidence>
<name>A0A1I0FPZ7_9PROT</name>
<dbReference type="EMBL" id="FOIA01000042">
    <property type="protein sequence ID" value="SET60447.1"/>
    <property type="molecule type" value="Genomic_DNA"/>
</dbReference>
<keyword evidence="2" id="KW-1185">Reference proteome</keyword>
<reference evidence="2" key="1">
    <citation type="submission" date="2016-10" db="EMBL/GenBank/DDBJ databases">
        <authorList>
            <person name="Varghese N."/>
            <person name="Submissions S."/>
        </authorList>
    </citation>
    <scope>NUCLEOTIDE SEQUENCE [LARGE SCALE GENOMIC DNA]</scope>
    <source>
        <strain evidence="2">Nm71</strain>
    </source>
</reference>
<sequence length="34" mass="4099">MMTWWSDYLEGLEKGASVIPMFKESGSWFFKFDF</sequence>
<protein>
    <submittedName>
        <fullName evidence="1">Uncharacterized protein</fullName>
    </submittedName>
</protein>
<proteinExistence type="predicted"/>
<gene>
    <name evidence="1" type="ORF">SAMN05216326_14222</name>
</gene>
<organism evidence="1 2">
    <name type="scientific">Nitrosomonas marina</name>
    <dbReference type="NCBI Taxonomy" id="917"/>
    <lineage>
        <taxon>Bacteria</taxon>
        <taxon>Pseudomonadati</taxon>
        <taxon>Pseudomonadota</taxon>
        <taxon>Betaproteobacteria</taxon>
        <taxon>Nitrosomonadales</taxon>
        <taxon>Nitrosomonadaceae</taxon>
        <taxon>Nitrosomonas</taxon>
    </lineage>
</organism>
<dbReference type="Proteomes" id="UP000199345">
    <property type="component" value="Unassembled WGS sequence"/>
</dbReference>
<accession>A0A1I0FPZ7</accession>
<evidence type="ECO:0000313" key="2">
    <source>
        <dbReference type="Proteomes" id="UP000199345"/>
    </source>
</evidence>